<proteinExistence type="predicted"/>
<name>A0A0E9U8J9_ANGAN</name>
<evidence type="ECO:0000313" key="1">
    <source>
        <dbReference type="EMBL" id="JAH61253.1"/>
    </source>
</evidence>
<dbReference type="EMBL" id="GBXM01047324">
    <property type="protein sequence ID" value="JAH61253.1"/>
    <property type="molecule type" value="Transcribed_RNA"/>
</dbReference>
<organism evidence="1">
    <name type="scientific">Anguilla anguilla</name>
    <name type="common">European freshwater eel</name>
    <name type="synonym">Muraena anguilla</name>
    <dbReference type="NCBI Taxonomy" id="7936"/>
    <lineage>
        <taxon>Eukaryota</taxon>
        <taxon>Metazoa</taxon>
        <taxon>Chordata</taxon>
        <taxon>Craniata</taxon>
        <taxon>Vertebrata</taxon>
        <taxon>Euteleostomi</taxon>
        <taxon>Actinopterygii</taxon>
        <taxon>Neopterygii</taxon>
        <taxon>Teleostei</taxon>
        <taxon>Anguilliformes</taxon>
        <taxon>Anguillidae</taxon>
        <taxon>Anguilla</taxon>
    </lineage>
</organism>
<reference evidence="1" key="2">
    <citation type="journal article" date="2015" name="Fish Shellfish Immunol.">
        <title>Early steps in the European eel (Anguilla anguilla)-Vibrio vulnificus interaction in the gills: Role of the RtxA13 toxin.</title>
        <authorList>
            <person name="Callol A."/>
            <person name="Pajuelo D."/>
            <person name="Ebbesson L."/>
            <person name="Teles M."/>
            <person name="MacKenzie S."/>
            <person name="Amaro C."/>
        </authorList>
    </citation>
    <scope>NUCLEOTIDE SEQUENCE</scope>
</reference>
<accession>A0A0E9U8J9</accession>
<reference evidence="1" key="1">
    <citation type="submission" date="2014-11" db="EMBL/GenBank/DDBJ databases">
        <authorList>
            <person name="Amaro Gonzalez C."/>
        </authorList>
    </citation>
    <scope>NUCLEOTIDE SEQUENCE</scope>
</reference>
<dbReference type="AlphaFoldDB" id="A0A0E9U8J9"/>
<protein>
    <submittedName>
        <fullName evidence="1">Uncharacterized protein</fullName>
    </submittedName>
</protein>
<sequence>MKCLVDYATRYPEAVALRNIQLRLLRKHYFTFSPE</sequence>